<dbReference type="EMBL" id="LT670846">
    <property type="protein sequence ID" value="SHK13260.1"/>
    <property type="molecule type" value="Genomic_DNA"/>
</dbReference>
<dbReference type="InterPro" id="IPR036921">
    <property type="entry name" value="PurM-like_N_sf"/>
</dbReference>
<evidence type="ECO:0000256" key="7">
    <source>
        <dbReference type="ARBA" id="ARBA00022842"/>
    </source>
</evidence>
<dbReference type="GO" id="GO:0005737">
    <property type="term" value="C:cytoplasm"/>
    <property type="evidence" value="ECO:0007669"/>
    <property type="project" value="UniProtKB-SubCell"/>
</dbReference>
<dbReference type="InterPro" id="IPR010074">
    <property type="entry name" value="PRibForGlyAmidine_synth_PurL"/>
</dbReference>
<evidence type="ECO:0000259" key="9">
    <source>
        <dbReference type="Pfam" id="PF00586"/>
    </source>
</evidence>
<dbReference type="EC" id="6.3.5.3" evidence="8"/>
<dbReference type="Pfam" id="PF00586">
    <property type="entry name" value="AIRS"/>
    <property type="match status" value="2"/>
</dbReference>
<comment type="catalytic activity">
    <reaction evidence="8">
        <text>N(2)-formyl-N(1)-(5-phospho-beta-D-ribosyl)glycinamide + L-glutamine + ATP + H2O = 2-formamido-N(1)-(5-O-phospho-beta-D-ribosyl)acetamidine + L-glutamate + ADP + phosphate + H(+)</text>
        <dbReference type="Rhea" id="RHEA:17129"/>
        <dbReference type="ChEBI" id="CHEBI:15377"/>
        <dbReference type="ChEBI" id="CHEBI:15378"/>
        <dbReference type="ChEBI" id="CHEBI:29985"/>
        <dbReference type="ChEBI" id="CHEBI:30616"/>
        <dbReference type="ChEBI" id="CHEBI:43474"/>
        <dbReference type="ChEBI" id="CHEBI:58359"/>
        <dbReference type="ChEBI" id="CHEBI:147286"/>
        <dbReference type="ChEBI" id="CHEBI:147287"/>
        <dbReference type="ChEBI" id="CHEBI:456216"/>
        <dbReference type="EC" id="6.3.5.3"/>
    </reaction>
</comment>
<dbReference type="PANTHER" id="PTHR43555:SF1">
    <property type="entry name" value="PHOSPHORIBOSYLFORMYLGLYCINAMIDINE SYNTHASE SUBUNIT PURL"/>
    <property type="match status" value="1"/>
</dbReference>
<dbReference type="InterPro" id="IPR010918">
    <property type="entry name" value="PurM-like_C_dom"/>
</dbReference>
<dbReference type="OrthoDB" id="9804441at2"/>
<dbReference type="GO" id="GO:0006189">
    <property type="term" value="P:'de novo' IMP biosynthetic process"/>
    <property type="evidence" value="ECO:0007669"/>
    <property type="project" value="UniProtKB-UniRule"/>
</dbReference>
<evidence type="ECO:0000313" key="13">
    <source>
        <dbReference type="Proteomes" id="UP000189810"/>
    </source>
</evidence>
<keyword evidence="13" id="KW-1185">Reference proteome</keyword>
<dbReference type="UniPathway" id="UPA00074">
    <property type="reaction ID" value="UER00128"/>
</dbReference>
<feature type="domain" description="PurM-like C-terminal" evidence="10">
    <location>
        <begin position="570"/>
        <end position="713"/>
    </location>
</feature>
<dbReference type="CDD" id="cd02204">
    <property type="entry name" value="PurL_repeat2"/>
    <property type="match status" value="1"/>
</dbReference>
<keyword evidence="4 8" id="KW-0547">Nucleotide-binding</keyword>
<feature type="binding site" evidence="8">
    <location>
        <position position="533"/>
    </location>
    <ligand>
        <name>substrate</name>
    </ligand>
</feature>
<feature type="binding site" evidence="8">
    <location>
        <position position="107"/>
    </location>
    <ligand>
        <name>substrate</name>
    </ligand>
</feature>
<feature type="binding site" evidence="8">
    <location>
        <position position="84"/>
    </location>
    <ligand>
        <name>Mg(2+)</name>
        <dbReference type="ChEBI" id="CHEBI:18420"/>
        <label>1</label>
    </ligand>
</feature>
<keyword evidence="5 8" id="KW-0658">Purine biosynthesis</keyword>
<dbReference type="Proteomes" id="UP000189810">
    <property type="component" value="Chromosome I"/>
</dbReference>
<dbReference type="NCBIfam" id="NF002290">
    <property type="entry name" value="PRK01213.1"/>
    <property type="match status" value="1"/>
</dbReference>
<comment type="subcellular location">
    <subcellularLocation>
        <location evidence="8">Cytoplasm</location>
    </subcellularLocation>
</comment>
<dbReference type="SUPFAM" id="SSF56042">
    <property type="entry name" value="PurM C-terminal domain-like"/>
    <property type="match status" value="2"/>
</dbReference>
<dbReference type="InterPro" id="IPR041609">
    <property type="entry name" value="PurL_linker"/>
</dbReference>
<dbReference type="GO" id="GO:0005524">
    <property type="term" value="F:ATP binding"/>
    <property type="evidence" value="ECO:0007669"/>
    <property type="project" value="UniProtKB-UniRule"/>
</dbReference>
<dbReference type="Gene3D" id="3.90.650.10">
    <property type="entry name" value="PurM-like C-terminal domain"/>
    <property type="match status" value="2"/>
</dbReference>
<evidence type="ECO:0000256" key="3">
    <source>
        <dbReference type="ARBA" id="ARBA00022723"/>
    </source>
</evidence>
<feature type="domain" description="PurM-like C-terminal" evidence="10">
    <location>
        <begin position="192"/>
        <end position="346"/>
    </location>
</feature>
<keyword evidence="2 8" id="KW-0436">Ligase</keyword>
<feature type="binding site" evidence="8">
    <location>
        <position position="493"/>
    </location>
    <ligand>
        <name>ATP</name>
        <dbReference type="ChEBI" id="CHEBI:30616"/>
    </ligand>
</feature>
<feature type="binding site" evidence="8">
    <location>
        <position position="82"/>
    </location>
    <ligand>
        <name>ATP</name>
        <dbReference type="ChEBI" id="CHEBI:30616"/>
    </ligand>
</feature>
<dbReference type="RefSeq" id="WP_154021698.1">
    <property type="nucleotide sequence ID" value="NZ_LT670846.1"/>
</dbReference>
<feature type="binding site" evidence="8">
    <location>
        <position position="43"/>
    </location>
    <ligand>
        <name>ATP</name>
        <dbReference type="ChEBI" id="CHEBI:30616"/>
    </ligand>
</feature>
<comment type="caution">
    <text evidence="8">Lacks conserved residue(s) required for the propagation of feature annotation.</text>
</comment>
<feature type="binding site" evidence="8">
    <location>
        <begin position="85"/>
        <end position="88"/>
    </location>
    <ligand>
        <name>substrate</name>
    </ligand>
</feature>
<evidence type="ECO:0000256" key="5">
    <source>
        <dbReference type="ARBA" id="ARBA00022755"/>
    </source>
</evidence>
<comment type="function">
    <text evidence="8">Part of the phosphoribosylformylglycinamidine synthase complex involved in the purines biosynthetic pathway. Catalyzes the ATP-dependent conversion of formylglycinamide ribonucleotide (FGAR) and glutamine to yield formylglycinamidine ribonucleotide (FGAM) and glutamate. The FGAM synthase complex is composed of three subunits. PurQ produces an ammonia molecule by converting glutamine to glutamate. PurL transfers the ammonia molecule to FGAR to form FGAM in an ATP-dependent manner. PurS interacts with PurQ and PurL and is thought to assist in the transfer of the ammonia molecule from PurQ to PurL.</text>
</comment>
<feature type="domain" description="PurM-like N-terminal" evidence="9">
    <location>
        <begin position="65"/>
        <end position="180"/>
    </location>
</feature>
<comment type="similarity">
    <text evidence="8">Belongs to the FGAMS family.</text>
</comment>
<dbReference type="GO" id="GO:0000287">
    <property type="term" value="F:magnesium ion binding"/>
    <property type="evidence" value="ECO:0007669"/>
    <property type="project" value="UniProtKB-UniRule"/>
</dbReference>
<name>A0A1M6PZ86_9AQUI</name>
<dbReference type="PANTHER" id="PTHR43555">
    <property type="entry name" value="PHOSPHORIBOSYLFORMYLGLYCINAMIDINE SYNTHASE SUBUNIT PURL"/>
    <property type="match status" value="1"/>
</dbReference>
<dbReference type="SUPFAM" id="SSF55326">
    <property type="entry name" value="PurM N-terminal domain-like"/>
    <property type="match status" value="2"/>
</dbReference>
<sequence length="744" mass="83091">MQDYALYGLTEEEYRRVLEELGREPNHVELGIIGALWSEHCSYKSSRNLLKVFPTKAPWVVQGPGENAGVVAFDEDVWIAFKVESHNHPSFIEPFHGAATGVGGIIRDILSMGARPIALMDSLRFGYPLDSRTKHIVRGVVKGISSYGNSIGVPTVGGETYFEECYKTNPLVNVFCLGIMPAGRMLRARGTKTGQRLILIGSATGRDGIHGAVMASGEFSDDAESKRVNIQIGDPYFGKKLVEAILELVERDLLVGLQDLGAAGLAGAASELASKSQMGVVLFLDKVPLREEGMTPFEIVLSESQERMLLVVEKEKVEDVLNLSKEYHLEAAQVGELTEDGIFRAYYGEQLVAELPVSLIVEKAPRYNRPRQQPEYLEKVWTFDQSKLPAVDLREALYKLLSSPNLCSKEWIYTQYDYQVGTNTVLKPGGDASILRIKWVVKPEVKSDKLLAITSEGNGRMLYLDPYEGAKYSVAEAFRNLACVGAKPLAITDCLNFGNPERPQIMWQLEMAVNGMAEACKFFGVPVVSGNVSLYNETVEENEARNVYPTPILMAVGRIDGKYVDHKFKEEGHLIFLIGDIRREFSVAGSEYLKVVHSQVAGKVPRVDLEKERKLHELLYRLINEGIVFSAHDVSLGGLMFTLLECLFGTPFGAEIKLYTEERLDFFFFSENPTLVVVSTDSDRADLLKDMVEQSGLDWMYLGKVTEEPKLVIKNVDEKVLEEDVRHLEEEWKLCLERVLSFTG</sequence>
<feature type="active site" evidence="8">
    <location>
        <position position="40"/>
    </location>
</feature>
<dbReference type="STRING" id="381751.SAMN05444391_0012"/>
<dbReference type="HAMAP" id="MF_00420">
    <property type="entry name" value="PurL_2"/>
    <property type="match status" value="1"/>
</dbReference>
<evidence type="ECO:0000259" key="11">
    <source>
        <dbReference type="Pfam" id="PF18072"/>
    </source>
</evidence>
<comment type="subunit">
    <text evidence="8">Monomer. Part of the FGAM synthase complex composed of 1 PurL, 1 PurQ and 2 PurS subunits.</text>
</comment>
<dbReference type="GO" id="GO:0004642">
    <property type="term" value="F:phosphoribosylformylglycinamidine synthase activity"/>
    <property type="evidence" value="ECO:0007669"/>
    <property type="project" value="UniProtKB-UniRule"/>
</dbReference>
<dbReference type="InterPro" id="IPR016188">
    <property type="entry name" value="PurM-like_N"/>
</dbReference>
<evidence type="ECO:0000256" key="8">
    <source>
        <dbReference type="HAMAP-Rule" id="MF_00420"/>
    </source>
</evidence>
<dbReference type="Pfam" id="PF18072">
    <property type="entry name" value="FGAR-AT_linker"/>
    <property type="match status" value="1"/>
</dbReference>
<feature type="binding site" evidence="8">
    <location>
        <begin position="303"/>
        <end position="305"/>
    </location>
    <ligand>
        <name>substrate</name>
    </ligand>
</feature>
<dbReference type="CDD" id="cd02203">
    <property type="entry name" value="PurL_repeat1"/>
    <property type="match status" value="1"/>
</dbReference>
<dbReference type="FunFam" id="3.30.1330.10:FF:000004">
    <property type="entry name" value="Phosphoribosylformylglycinamidine synthase subunit PurL"/>
    <property type="match status" value="1"/>
</dbReference>
<feature type="binding site" evidence="8">
    <location>
        <position position="108"/>
    </location>
    <ligand>
        <name>Mg(2+)</name>
        <dbReference type="ChEBI" id="CHEBI:18420"/>
        <label>2</label>
    </ligand>
</feature>
<organism evidence="12 13">
    <name type="scientific">Thermocrinis minervae</name>
    <dbReference type="NCBI Taxonomy" id="381751"/>
    <lineage>
        <taxon>Bacteria</taxon>
        <taxon>Pseudomonadati</taxon>
        <taxon>Aquificota</taxon>
        <taxon>Aquificia</taxon>
        <taxon>Aquificales</taxon>
        <taxon>Aquificaceae</taxon>
        <taxon>Thermocrinis</taxon>
    </lineage>
</organism>
<gene>
    <name evidence="8" type="primary">purL</name>
    <name evidence="12" type="ORF">SAMN05444391_0012</name>
</gene>
<keyword evidence="1 8" id="KW-0963">Cytoplasm</keyword>
<protein>
    <recommendedName>
        <fullName evidence="8">Phosphoribosylformylglycinamidine synthase subunit PurL</fullName>
        <shortName evidence="8">FGAM synthase</shortName>
        <ecNumber evidence="8">6.3.5.3</ecNumber>
    </recommendedName>
    <alternativeName>
        <fullName evidence="8">Formylglycinamide ribonucleotide amidotransferase subunit II</fullName>
        <shortName evidence="8">FGAR amidotransferase II</shortName>
        <shortName evidence="8">FGAR-AT II</shortName>
    </alternativeName>
    <alternativeName>
        <fullName evidence="8">Glutamine amidotransferase PurL</fullName>
    </alternativeName>
    <alternativeName>
        <fullName evidence="8">Phosphoribosylformylglycinamidine synthase subunit II</fullName>
    </alternativeName>
</protein>
<feature type="binding site" evidence="8">
    <location>
        <position position="259"/>
    </location>
    <ligand>
        <name>Mg(2+)</name>
        <dbReference type="ChEBI" id="CHEBI:18420"/>
        <label>2</label>
    </ligand>
</feature>
<feature type="active site" description="Proton acceptor" evidence="8">
    <location>
        <position position="86"/>
    </location>
</feature>
<dbReference type="InterPro" id="IPR036676">
    <property type="entry name" value="PurM-like_C_sf"/>
</dbReference>
<dbReference type="Pfam" id="PF02769">
    <property type="entry name" value="AIRS_C"/>
    <property type="match status" value="2"/>
</dbReference>
<evidence type="ECO:0000313" key="12">
    <source>
        <dbReference type="EMBL" id="SHK13260.1"/>
    </source>
</evidence>
<reference evidence="12 13" key="1">
    <citation type="submission" date="2016-11" db="EMBL/GenBank/DDBJ databases">
        <authorList>
            <person name="Jaros S."/>
            <person name="Januszkiewicz K."/>
            <person name="Wedrychowicz H."/>
        </authorList>
    </citation>
    <scope>NUCLEOTIDE SEQUENCE [LARGE SCALE GENOMIC DNA]</scope>
    <source>
        <strain evidence="12 13">DSM 19557</strain>
    </source>
</reference>
<feature type="domain" description="Phosphoribosylformylglycinamidine synthase linker" evidence="11">
    <location>
        <begin position="4"/>
        <end position="44"/>
    </location>
</feature>
<dbReference type="PIRSF" id="PIRSF001587">
    <property type="entry name" value="FGAM_synthase_II"/>
    <property type="match status" value="1"/>
</dbReference>
<keyword evidence="7 8" id="KW-0460">Magnesium</keyword>
<evidence type="ECO:0000256" key="4">
    <source>
        <dbReference type="ARBA" id="ARBA00022741"/>
    </source>
</evidence>
<feature type="binding site" evidence="8">
    <location>
        <position position="530"/>
    </location>
    <ligand>
        <name>ATP</name>
        <dbReference type="ChEBI" id="CHEBI:30616"/>
    </ligand>
</feature>
<keyword evidence="6 8" id="KW-0067">ATP-binding</keyword>
<comment type="pathway">
    <text evidence="8">Purine metabolism; IMP biosynthesis via de novo pathway; 5-amino-1-(5-phospho-D-ribosyl)imidazole from N(2)-formyl-N(1)-(5-phospho-D-ribosyl)glycinamide: step 1/2.</text>
</comment>
<feature type="binding site" evidence="8">
    <location>
        <position position="531"/>
    </location>
    <ligand>
        <name>Mg(2+)</name>
        <dbReference type="ChEBI" id="CHEBI:18420"/>
        <label>1</label>
    </ligand>
</feature>
<accession>A0A1M6PZ86</accession>
<evidence type="ECO:0000256" key="6">
    <source>
        <dbReference type="ARBA" id="ARBA00022840"/>
    </source>
</evidence>
<evidence type="ECO:0000256" key="2">
    <source>
        <dbReference type="ARBA" id="ARBA00022598"/>
    </source>
</evidence>
<keyword evidence="3 8" id="KW-0479">Metal-binding</keyword>
<evidence type="ECO:0000259" key="10">
    <source>
        <dbReference type="Pfam" id="PF02769"/>
    </source>
</evidence>
<dbReference type="AlphaFoldDB" id="A0A1M6PZ86"/>
<proteinExistence type="inferred from homology"/>
<feature type="binding site" evidence="8">
    <location>
        <position position="231"/>
    </location>
    <ligand>
        <name>substrate</name>
    </ligand>
</feature>
<feature type="domain" description="PurM-like N-terminal" evidence="9">
    <location>
        <begin position="431"/>
        <end position="559"/>
    </location>
</feature>
<dbReference type="NCBIfam" id="TIGR01736">
    <property type="entry name" value="FGAM_synth_II"/>
    <property type="match status" value="1"/>
</dbReference>
<evidence type="ECO:0000256" key="1">
    <source>
        <dbReference type="ARBA" id="ARBA00022490"/>
    </source>
</evidence>
<dbReference type="Gene3D" id="3.30.1330.10">
    <property type="entry name" value="PurM-like, N-terminal domain"/>
    <property type="match status" value="2"/>
</dbReference>